<feature type="transmembrane region" description="Helical" evidence="1">
    <location>
        <begin position="12"/>
        <end position="36"/>
    </location>
</feature>
<evidence type="ECO:0000313" key="2">
    <source>
        <dbReference type="EMBL" id="EDO52611.1"/>
    </source>
</evidence>
<name>A0ABC9N786_BACUC</name>
<comment type="caution">
    <text evidence="2">The sequence shown here is derived from an EMBL/GenBank/DDBJ whole genome shotgun (WGS) entry which is preliminary data.</text>
</comment>
<keyword evidence="1" id="KW-1133">Transmembrane helix</keyword>
<gene>
    <name evidence="2" type="ORF">BACUNI_03404</name>
</gene>
<organism evidence="2 3">
    <name type="scientific">Bacteroides uniformis (strain ATCC 8492 / DSM 6597 / CCUG 4942 / CIP 103695 / JCM 5828 / KCTC 5204 / NCTC 13054 / VPI 0061)</name>
    <dbReference type="NCBI Taxonomy" id="411479"/>
    <lineage>
        <taxon>Bacteria</taxon>
        <taxon>Pseudomonadati</taxon>
        <taxon>Bacteroidota</taxon>
        <taxon>Bacteroidia</taxon>
        <taxon>Bacteroidales</taxon>
        <taxon>Bacteroidaceae</taxon>
        <taxon>Bacteroides</taxon>
    </lineage>
</organism>
<keyword evidence="3" id="KW-1185">Reference proteome</keyword>
<sequence length="52" mass="6174">MYKMNSRNRGITAANAILRISCFIFRTVIAIFVQYYGIFDENRKKTDFLFCL</sequence>
<dbReference type="AlphaFoldDB" id="A0ABC9N786"/>
<reference evidence="2" key="2">
    <citation type="submission" date="2013-11" db="EMBL/GenBank/DDBJ databases">
        <title>Draft genome sequence of Bacteroides uniformis (ATCC 8492).</title>
        <authorList>
            <person name="Sudarsanam P."/>
            <person name="Ley R."/>
            <person name="Guruge J."/>
            <person name="Turnbaugh P.J."/>
            <person name="Mahowald M."/>
            <person name="Liep D."/>
            <person name="Gordon J."/>
        </authorList>
    </citation>
    <scope>NUCLEOTIDE SEQUENCE</scope>
    <source>
        <strain evidence="2">ATCC 8492</strain>
    </source>
</reference>
<proteinExistence type="predicted"/>
<accession>A0ABC9N786</accession>
<evidence type="ECO:0000313" key="3">
    <source>
        <dbReference type="Proteomes" id="UP000004110"/>
    </source>
</evidence>
<protein>
    <submittedName>
        <fullName evidence="2">Uncharacterized protein</fullName>
    </submittedName>
</protein>
<evidence type="ECO:0000256" key="1">
    <source>
        <dbReference type="SAM" id="Phobius"/>
    </source>
</evidence>
<dbReference type="EMBL" id="AAYH02000047">
    <property type="protein sequence ID" value="EDO52611.1"/>
    <property type="molecule type" value="Genomic_DNA"/>
</dbReference>
<reference evidence="2" key="1">
    <citation type="submission" date="2007-06" db="EMBL/GenBank/DDBJ databases">
        <authorList>
            <person name="Fulton L."/>
            <person name="Clifton S."/>
            <person name="Fulton B."/>
            <person name="Xu J."/>
            <person name="Minx P."/>
            <person name="Pepin K.H."/>
            <person name="Johnson M."/>
            <person name="Thiruvilangam P."/>
            <person name="Bhonagiri V."/>
            <person name="Nash W.E."/>
            <person name="Mardis E.R."/>
            <person name="Wilson R.K."/>
        </authorList>
    </citation>
    <scope>NUCLEOTIDE SEQUENCE [LARGE SCALE GENOMIC DNA]</scope>
    <source>
        <strain evidence="2">ATCC 8492</strain>
    </source>
</reference>
<keyword evidence="1" id="KW-0472">Membrane</keyword>
<dbReference type="Proteomes" id="UP000004110">
    <property type="component" value="Unassembled WGS sequence"/>
</dbReference>
<keyword evidence="1" id="KW-0812">Transmembrane</keyword>